<dbReference type="Pfam" id="PF00343">
    <property type="entry name" value="Phosphorylase"/>
    <property type="match status" value="1"/>
</dbReference>
<dbReference type="PIRSF" id="PIRSF000460">
    <property type="entry name" value="Pprylas_GlgP"/>
    <property type="match status" value="1"/>
</dbReference>
<evidence type="ECO:0000256" key="2">
    <source>
        <dbReference type="ARBA" id="ARBA00001933"/>
    </source>
</evidence>
<evidence type="ECO:0000256" key="1">
    <source>
        <dbReference type="ARBA" id="ARBA00001275"/>
    </source>
</evidence>
<dbReference type="NCBIfam" id="TIGR02093">
    <property type="entry name" value="P_ylase"/>
    <property type="match status" value="1"/>
</dbReference>
<evidence type="ECO:0000313" key="13">
    <source>
        <dbReference type="Proteomes" id="UP000245133"/>
    </source>
</evidence>
<dbReference type="InterPro" id="IPR011833">
    <property type="entry name" value="Glycg_phsphrylas"/>
</dbReference>
<keyword evidence="13" id="KW-1185">Reference proteome</keyword>
<dbReference type="GO" id="GO:0030170">
    <property type="term" value="F:pyridoxal phosphate binding"/>
    <property type="evidence" value="ECO:0007669"/>
    <property type="project" value="InterPro"/>
</dbReference>
<dbReference type="CDD" id="cd04300">
    <property type="entry name" value="GT35_Glycogen_Phosphorylase"/>
    <property type="match status" value="1"/>
</dbReference>
<name>A0A2P2E0W7_9LEPT</name>
<sequence>MIQENSRLLGLLSEEQKADLISLEKQFAHHLEYTIGKNKYTVKNEDIYKALGHTVRDFLIDRLNLTDERYRKTNPKKVYYFSLEFLMGKTLSNALINLGLYDIVSEMIKGFGLELAEVLEFEMDAGLGNGGLGRLAACFLDSMATLNVPGFGYGIRYDYGIFNQIIANGQQVEMPDHWDADGVPYEVIRADITYSIGFYGYTETKISGRGRTEHDWIPAETVLAAAHDCPIPGFNTSTVNYLRLWTAKSSEEFNLDYFNHGDYMRAVQDKSISENISKVLYPNDTTEQGKELRLKQQYFMVAASLQDILLRHKQAEGTYKNLAEKVAIQLNDTHPSIGIAELMRVLVDQENWSWEDAWDLTTKIFAYTNHTVLPEALETWKVSLFERLLPRHLEIIYEINFRFLEWAKAKNVLSPDEISEVSVIQEGAEKRIRMANLAVIGSHQVNGVAALHSELITTTIFKSFYKLFPEKFNNKTNGITPRRWLIQSNPSLSYLIQKKLGPKFATNLSELKNLEAFVKDKEFKADWIKVKKTNKDRLAKLIKSETGISIDPNSLIDTQIKRFHEYKRQLLNVLRVIAVYRRIKENPNITVTPRTVIFGGKAAPGYYMAKLIIKLINNVAQVVNHDPDVADRLKLVFLPNYRVSLAESIIPGSNLSEQISTAGTEASGTSNMKFMLNGALTVGTLDGANVEMLEEVGEENIYIFGLKTPEVFALKEKGYRPQDYLEANSELKRVLLMIRENFFSPSEHGIFNPIYDSLVYQDSYLLLADFAAYDSIQDRIASDFLNEDSWTEKSILNVARVGKFSSDRTIREYAEQIWKVPLLEAPSPKTKYGFPLVQS</sequence>
<dbReference type="FunFam" id="3.40.50.2000:FF:000002">
    <property type="entry name" value="Alpha-1,4 glucan phosphorylase"/>
    <property type="match status" value="1"/>
</dbReference>
<feature type="modified residue" description="N6-(pyridoxal phosphate)lysine" evidence="10">
    <location>
        <position position="673"/>
    </location>
</feature>
<evidence type="ECO:0000256" key="4">
    <source>
        <dbReference type="ARBA" id="ARBA00022600"/>
    </source>
</evidence>
<evidence type="ECO:0000313" key="12">
    <source>
        <dbReference type="EMBL" id="GBF50527.1"/>
    </source>
</evidence>
<comment type="function">
    <text evidence="9">Phosphorylase is an important allosteric enzyme in carbohydrate metabolism. Enzymes from different sources differ in their regulatory mechanisms and in their natural substrates. However, all known phosphorylases share catalytic and structural properties.</text>
</comment>
<dbReference type="PANTHER" id="PTHR11468:SF3">
    <property type="entry name" value="GLYCOGEN PHOSPHORYLASE, LIVER FORM"/>
    <property type="match status" value="1"/>
</dbReference>
<comment type="cofactor">
    <cofactor evidence="2 11">
        <name>pyridoxal 5'-phosphate</name>
        <dbReference type="ChEBI" id="CHEBI:597326"/>
    </cofactor>
</comment>
<keyword evidence="4" id="KW-0321">Glycogen metabolism</keyword>
<dbReference type="PROSITE" id="PS00102">
    <property type="entry name" value="PHOSPHORYLASE"/>
    <property type="match status" value="1"/>
</dbReference>
<protein>
    <recommendedName>
        <fullName evidence="11">Alpha-1,4 glucan phosphorylase</fullName>
        <ecNumber evidence="11">2.4.1.1</ecNumber>
    </recommendedName>
</protein>
<proteinExistence type="inferred from homology"/>
<dbReference type="FunFam" id="3.40.50.2000:FF:000005">
    <property type="entry name" value="Alpha-1,4 glucan phosphorylase"/>
    <property type="match status" value="1"/>
</dbReference>
<dbReference type="AlphaFoldDB" id="A0A2P2E0W7"/>
<keyword evidence="6 11" id="KW-0808">Transferase</keyword>
<accession>A0A2P2E0W7</accession>
<dbReference type="RefSeq" id="WP_108976448.1">
    <property type="nucleotide sequence ID" value="NZ_BFBB01000005.1"/>
</dbReference>
<dbReference type="PANTHER" id="PTHR11468">
    <property type="entry name" value="GLYCOGEN PHOSPHORYLASE"/>
    <property type="match status" value="1"/>
</dbReference>
<dbReference type="InterPro" id="IPR035090">
    <property type="entry name" value="Pyridoxal_P_attach_site"/>
</dbReference>
<evidence type="ECO:0000256" key="5">
    <source>
        <dbReference type="ARBA" id="ARBA00022676"/>
    </source>
</evidence>
<evidence type="ECO:0000256" key="11">
    <source>
        <dbReference type="RuleBase" id="RU000587"/>
    </source>
</evidence>
<comment type="function">
    <text evidence="11">Allosteric enzyme that catalyzes the rate-limiting step in glycogen catabolism, the phosphorolytic cleavage of glycogen to produce glucose-1-phosphate, and plays a central role in maintaining cellular and organismal glucose homeostasis.</text>
</comment>
<dbReference type="GO" id="GO:0008184">
    <property type="term" value="F:glycogen phosphorylase activity"/>
    <property type="evidence" value="ECO:0007669"/>
    <property type="project" value="InterPro"/>
</dbReference>
<evidence type="ECO:0000256" key="9">
    <source>
        <dbReference type="ARBA" id="ARBA00025174"/>
    </source>
</evidence>
<keyword evidence="8 11" id="KW-0119">Carbohydrate metabolism</keyword>
<keyword evidence="5 11" id="KW-0328">Glycosyltransferase</keyword>
<dbReference type="SUPFAM" id="SSF53756">
    <property type="entry name" value="UDP-Glycosyltransferase/glycogen phosphorylase"/>
    <property type="match status" value="1"/>
</dbReference>
<dbReference type="GO" id="GO:0005980">
    <property type="term" value="P:glycogen catabolic process"/>
    <property type="evidence" value="ECO:0007669"/>
    <property type="project" value="TreeGrafter"/>
</dbReference>
<keyword evidence="7 10" id="KW-0663">Pyridoxal phosphate</keyword>
<gene>
    <name evidence="12" type="primary">glgP</name>
    <name evidence="12" type="ORF">LPTSP4_20530</name>
</gene>
<dbReference type="Gene3D" id="3.40.50.2000">
    <property type="entry name" value="Glycogen Phosphorylase B"/>
    <property type="match status" value="2"/>
</dbReference>
<dbReference type="OrthoDB" id="9760804at2"/>
<evidence type="ECO:0000256" key="10">
    <source>
        <dbReference type="PIRSR" id="PIRSR000460-1"/>
    </source>
</evidence>
<evidence type="ECO:0000256" key="3">
    <source>
        <dbReference type="ARBA" id="ARBA00006047"/>
    </source>
</evidence>
<dbReference type="EC" id="2.4.1.1" evidence="11"/>
<evidence type="ECO:0000256" key="6">
    <source>
        <dbReference type="ARBA" id="ARBA00022679"/>
    </source>
</evidence>
<evidence type="ECO:0000256" key="8">
    <source>
        <dbReference type="ARBA" id="ARBA00023277"/>
    </source>
</evidence>
<comment type="catalytic activity">
    <reaction evidence="1 11">
        <text>[(1-&gt;4)-alpha-D-glucosyl](n) + phosphate = [(1-&gt;4)-alpha-D-glucosyl](n-1) + alpha-D-glucose 1-phosphate</text>
        <dbReference type="Rhea" id="RHEA:41732"/>
        <dbReference type="Rhea" id="RHEA-COMP:9584"/>
        <dbReference type="Rhea" id="RHEA-COMP:9586"/>
        <dbReference type="ChEBI" id="CHEBI:15444"/>
        <dbReference type="ChEBI" id="CHEBI:43474"/>
        <dbReference type="ChEBI" id="CHEBI:58601"/>
        <dbReference type="EC" id="2.4.1.1"/>
    </reaction>
</comment>
<comment type="caution">
    <text evidence="12">The sequence shown here is derived from an EMBL/GenBank/DDBJ whole genome shotgun (WGS) entry which is preliminary data.</text>
</comment>
<dbReference type="Proteomes" id="UP000245133">
    <property type="component" value="Unassembled WGS sequence"/>
</dbReference>
<organism evidence="12 13">
    <name type="scientific">Leptospira ryugenii</name>
    <dbReference type="NCBI Taxonomy" id="1917863"/>
    <lineage>
        <taxon>Bacteria</taxon>
        <taxon>Pseudomonadati</taxon>
        <taxon>Spirochaetota</taxon>
        <taxon>Spirochaetia</taxon>
        <taxon>Leptospirales</taxon>
        <taxon>Leptospiraceae</taxon>
        <taxon>Leptospira</taxon>
    </lineage>
</organism>
<reference evidence="12 13" key="1">
    <citation type="submission" date="2018-02" db="EMBL/GenBank/DDBJ databases">
        <title>Novel Leptospira species isolated from soil and water in Japan.</title>
        <authorList>
            <person name="Nakao R."/>
            <person name="Masuzawa T."/>
        </authorList>
    </citation>
    <scope>NUCLEOTIDE SEQUENCE [LARGE SCALE GENOMIC DNA]</scope>
    <source>
        <strain evidence="12 13">YH101</strain>
    </source>
</reference>
<dbReference type="EMBL" id="BFBB01000005">
    <property type="protein sequence ID" value="GBF50527.1"/>
    <property type="molecule type" value="Genomic_DNA"/>
</dbReference>
<dbReference type="InterPro" id="IPR000811">
    <property type="entry name" value="Glyco_trans_35"/>
</dbReference>
<dbReference type="GO" id="GO:0005737">
    <property type="term" value="C:cytoplasm"/>
    <property type="evidence" value="ECO:0007669"/>
    <property type="project" value="TreeGrafter"/>
</dbReference>
<comment type="similarity">
    <text evidence="3 11">Belongs to the glycogen phosphorylase family.</text>
</comment>
<evidence type="ECO:0000256" key="7">
    <source>
        <dbReference type="ARBA" id="ARBA00022898"/>
    </source>
</evidence>